<gene>
    <name evidence="1" type="ORF">K7C98_24580</name>
</gene>
<reference evidence="1" key="1">
    <citation type="submission" date="2021-08" db="EMBL/GenBank/DDBJ databases">
        <authorList>
            <person name="Stevens D.C."/>
        </authorList>
    </citation>
    <scope>NUCLEOTIDE SEQUENCE</scope>
    <source>
        <strain evidence="1">DSM 53165</strain>
    </source>
</reference>
<name>A0ABS7TW66_9BACT</name>
<comment type="caution">
    <text evidence="1">The sequence shown here is derived from an EMBL/GenBank/DDBJ whole genome shotgun (WGS) entry which is preliminary data.</text>
</comment>
<evidence type="ECO:0000313" key="1">
    <source>
        <dbReference type="EMBL" id="MBZ5712431.1"/>
    </source>
</evidence>
<keyword evidence="2" id="KW-1185">Reference proteome</keyword>
<dbReference type="Proteomes" id="UP001139031">
    <property type="component" value="Unassembled WGS sequence"/>
</dbReference>
<sequence length="196" mass="20443">MTKVASDKEEKYHMSKAYIVLAALAVLGTTGDAVAAGKLKCFSGEPATCSISQNTVTLDTSEGGFAGAFITNARSLSGTLLSGVTFSFQYNCDPSDNTTDCVGGGSPRWSIPINTGGNSKAEGFAFIDAANCGSTGIVSTESDTCPVFFGSETYDNWADFASENPTYRIASELPFVITDTTEPGTTLIFDITIAKA</sequence>
<protein>
    <submittedName>
        <fullName evidence="1">Uncharacterized protein</fullName>
    </submittedName>
</protein>
<organism evidence="1 2">
    <name type="scientific">Nannocystis pusilla</name>
    <dbReference type="NCBI Taxonomy" id="889268"/>
    <lineage>
        <taxon>Bacteria</taxon>
        <taxon>Pseudomonadati</taxon>
        <taxon>Myxococcota</taxon>
        <taxon>Polyangia</taxon>
        <taxon>Nannocystales</taxon>
        <taxon>Nannocystaceae</taxon>
        <taxon>Nannocystis</taxon>
    </lineage>
</organism>
<proteinExistence type="predicted"/>
<evidence type="ECO:0000313" key="2">
    <source>
        <dbReference type="Proteomes" id="UP001139031"/>
    </source>
</evidence>
<dbReference type="EMBL" id="JAIRAU010000031">
    <property type="protein sequence ID" value="MBZ5712431.1"/>
    <property type="molecule type" value="Genomic_DNA"/>
</dbReference>
<dbReference type="RefSeq" id="WP_224194187.1">
    <property type="nucleotide sequence ID" value="NZ_JAIRAU010000031.1"/>
</dbReference>
<accession>A0ABS7TW66</accession>